<dbReference type="RefSeq" id="WP_047223966.1">
    <property type="nucleotide sequence ID" value="NZ_JWIO01000028.1"/>
</dbReference>
<accession>A0ABR5F1V3</accession>
<evidence type="ECO:0000313" key="2">
    <source>
        <dbReference type="Proteomes" id="UP000035425"/>
    </source>
</evidence>
<dbReference type="EMBL" id="JWIO01000028">
    <property type="protein sequence ID" value="KLL10623.1"/>
    <property type="molecule type" value="Genomic_DNA"/>
</dbReference>
<comment type="caution">
    <text evidence="1">The sequence shown here is derived from an EMBL/GenBank/DDBJ whole genome shotgun (WGS) entry which is preliminary data.</text>
</comment>
<evidence type="ECO:0000313" key="1">
    <source>
        <dbReference type="EMBL" id="KLL10623.1"/>
    </source>
</evidence>
<sequence length="108" mass="11375">MLVQVRHGSPRPVAVLCEPEDFTRLHVELVGVEASAASGALVEAGLGHVAGDVVWLSVEGLRAAVLSALEASSAERTAASFDGMVSYARSRGWVSLDGERLQAHFVYA</sequence>
<name>A0ABR5F1V3_9ACTN</name>
<gene>
    <name evidence="1" type="ORF">FrCorBMG51_16660</name>
</gene>
<reference evidence="1 2" key="1">
    <citation type="submission" date="2014-12" db="EMBL/GenBank/DDBJ databases">
        <title>Frankia sp. BMG5.1 draft genome.</title>
        <authorList>
            <person name="Gtari M."/>
            <person name="Ghodhbane-Gtari F."/>
            <person name="Nouioui I."/>
            <person name="Ktari A."/>
            <person name="Hezbri K."/>
            <person name="Mimouni W."/>
            <person name="Sbissi I."/>
            <person name="Ayari A."/>
            <person name="Yamanaka T."/>
            <person name="Normand P."/>
            <person name="Tisa L.S."/>
            <person name="Boudabous A."/>
        </authorList>
    </citation>
    <scope>NUCLEOTIDE SEQUENCE [LARGE SCALE GENOMIC DNA]</scope>
    <source>
        <strain evidence="1 2">BMG5.1</strain>
    </source>
</reference>
<dbReference type="Proteomes" id="UP000035425">
    <property type="component" value="Unassembled WGS sequence"/>
</dbReference>
<proteinExistence type="predicted"/>
<keyword evidence="2" id="KW-1185">Reference proteome</keyword>
<organism evidence="1 2">
    <name type="scientific">Protofrankia coriariae</name>
    <dbReference type="NCBI Taxonomy" id="1562887"/>
    <lineage>
        <taxon>Bacteria</taxon>
        <taxon>Bacillati</taxon>
        <taxon>Actinomycetota</taxon>
        <taxon>Actinomycetes</taxon>
        <taxon>Frankiales</taxon>
        <taxon>Frankiaceae</taxon>
        <taxon>Protofrankia</taxon>
    </lineage>
</organism>
<protein>
    <submittedName>
        <fullName evidence="1">Uncharacterized protein</fullName>
    </submittedName>
</protein>